<accession>A0AAV9R2L5</accession>
<name>A0AAV9R2L5_9TELE</name>
<sequence>MSRCVLISPLWRTNTEKSRICSFDYLIGQPGVLSRVCVHRYHFGTPETLHVQLWGTSSVMKELPSGRGTVSEESWSFTSDMNTLTVTLLLSGGEPLSPGHHMDLKNS</sequence>
<evidence type="ECO:0000313" key="2">
    <source>
        <dbReference type="Proteomes" id="UP001311232"/>
    </source>
</evidence>
<protein>
    <submittedName>
        <fullName evidence="1">Uncharacterized protein</fullName>
    </submittedName>
</protein>
<comment type="caution">
    <text evidence="1">The sequence shown here is derived from an EMBL/GenBank/DDBJ whole genome shotgun (WGS) entry which is preliminary data.</text>
</comment>
<evidence type="ECO:0000313" key="1">
    <source>
        <dbReference type="EMBL" id="KAK5602865.1"/>
    </source>
</evidence>
<reference evidence="1 2" key="1">
    <citation type="submission" date="2021-06" db="EMBL/GenBank/DDBJ databases">
        <authorList>
            <person name="Palmer J.M."/>
        </authorList>
    </citation>
    <scope>NUCLEOTIDE SEQUENCE [LARGE SCALE GENOMIC DNA]</scope>
    <source>
        <strain evidence="1 2">MEX-2019</strain>
        <tissue evidence="1">Muscle</tissue>
    </source>
</reference>
<keyword evidence="2" id="KW-1185">Reference proteome</keyword>
<organism evidence="1 2">
    <name type="scientific">Crenichthys baileyi</name>
    <name type="common">White River springfish</name>
    <dbReference type="NCBI Taxonomy" id="28760"/>
    <lineage>
        <taxon>Eukaryota</taxon>
        <taxon>Metazoa</taxon>
        <taxon>Chordata</taxon>
        <taxon>Craniata</taxon>
        <taxon>Vertebrata</taxon>
        <taxon>Euteleostomi</taxon>
        <taxon>Actinopterygii</taxon>
        <taxon>Neopterygii</taxon>
        <taxon>Teleostei</taxon>
        <taxon>Neoteleostei</taxon>
        <taxon>Acanthomorphata</taxon>
        <taxon>Ovalentaria</taxon>
        <taxon>Atherinomorphae</taxon>
        <taxon>Cyprinodontiformes</taxon>
        <taxon>Goodeidae</taxon>
        <taxon>Crenichthys</taxon>
    </lineage>
</organism>
<dbReference type="EMBL" id="JAHHUM010002599">
    <property type="protein sequence ID" value="KAK5602865.1"/>
    <property type="molecule type" value="Genomic_DNA"/>
</dbReference>
<dbReference type="AlphaFoldDB" id="A0AAV9R2L5"/>
<gene>
    <name evidence="1" type="ORF">CRENBAI_021518</name>
</gene>
<proteinExistence type="predicted"/>
<dbReference type="Proteomes" id="UP001311232">
    <property type="component" value="Unassembled WGS sequence"/>
</dbReference>